<evidence type="ECO:0000256" key="1">
    <source>
        <dbReference type="SAM" id="MobiDB-lite"/>
    </source>
</evidence>
<dbReference type="InParanoid" id="L9KMI0"/>
<organism evidence="2 3">
    <name type="scientific">Tupaia chinensis</name>
    <name type="common">Chinese tree shrew</name>
    <name type="synonym">Tupaia belangeri chinensis</name>
    <dbReference type="NCBI Taxonomy" id="246437"/>
    <lineage>
        <taxon>Eukaryota</taxon>
        <taxon>Metazoa</taxon>
        <taxon>Chordata</taxon>
        <taxon>Craniata</taxon>
        <taxon>Vertebrata</taxon>
        <taxon>Euteleostomi</taxon>
        <taxon>Mammalia</taxon>
        <taxon>Eutheria</taxon>
        <taxon>Euarchontoglires</taxon>
        <taxon>Scandentia</taxon>
        <taxon>Tupaiidae</taxon>
        <taxon>Tupaia</taxon>
    </lineage>
</organism>
<feature type="region of interest" description="Disordered" evidence="1">
    <location>
        <begin position="92"/>
        <end position="124"/>
    </location>
</feature>
<protein>
    <submittedName>
        <fullName evidence="2">Uncharacterized protein</fullName>
    </submittedName>
</protein>
<reference evidence="3" key="2">
    <citation type="journal article" date="2013" name="Nat. Commun.">
        <title>Genome of the Chinese tree shrew.</title>
        <authorList>
            <person name="Fan Y."/>
            <person name="Huang Z.Y."/>
            <person name="Cao C.C."/>
            <person name="Chen C.S."/>
            <person name="Chen Y.X."/>
            <person name="Fan D.D."/>
            <person name="He J."/>
            <person name="Hou H.L."/>
            <person name="Hu L."/>
            <person name="Hu X.T."/>
            <person name="Jiang X.T."/>
            <person name="Lai R."/>
            <person name="Lang Y.S."/>
            <person name="Liang B."/>
            <person name="Liao S.G."/>
            <person name="Mu D."/>
            <person name="Ma Y.Y."/>
            <person name="Niu Y.Y."/>
            <person name="Sun X.Q."/>
            <person name="Xia J.Q."/>
            <person name="Xiao J."/>
            <person name="Xiong Z.Q."/>
            <person name="Xu L."/>
            <person name="Yang L."/>
            <person name="Zhang Y."/>
            <person name="Zhao W."/>
            <person name="Zhao X.D."/>
            <person name="Zheng Y.T."/>
            <person name="Zhou J.M."/>
            <person name="Zhu Y.B."/>
            <person name="Zhang G.J."/>
            <person name="Wang J."/>
            <person name="Yao Y.G."/>
        </authorList>
    </citation>
    <scope>NUCLEOTIDE SEQUENCE [LARGE SCALE GENOMIC DNA]</scope>
</reference>
<keyword evidence="3" id="KW-1185">Reference proteome</keyword>
<reference evidence="3" key="1">
    <citation type="submission" date="2012-07" db="EMBL/GenBank/DDBJ databases">
        <title>Genome of the Chinese tree shrew, a rising model animal genetically related to primates.</title>
        <authorList>
            <person name="Zhang G."/>
            <person name="Fan Y."/>
            <person name="Yao Y."/>
            <person name="Huang Z."/>
        </authorList>
    </citation>
    <scope>NUCLEOTIDE SEQUENCE [LARGE SCALE GENOMIC DNA]</scope>
</reference>
<evidence type="ECO:0000313" key="3">
    <source>
        <dbReference type="Proteomes" id="UP000011518"/>
    </source>
</evidence>
<gene>
    <name evidence="2" type="ORF">TREES_T100009104</name>
</gene>
<name>L9KMI0_TUPCH</name>
<proteinExistence type="predicted"/>
<evidence type="ECO:0000313" key="2">
    <source>
        <dbReference type="EMBL" id="ELW64160.1"/>
    </source>
</evidence>
<accession>L9KMI0</accession>
<dbReference type="AlphaFoldDB" id="L9KMI0"/>
<sequence length="124" mass="13276">MASGNLVHCDHGSGSAYDPGVAVLLNVSAVPGRAMELCLRAEEGTNLEEEEAFISNPGFFFAAIVRIWSPASKMPLQLCFYKGINCFPRPGTARRKTSVSGSATSPMDLVNNPCDQITPGDRDQ</sequence>
<dbReference type="Proteomes" id="UP000011518">
    <property type="component" value="Unassembled WGS sequence"/>
</dbReference>
<dbReference type="EMBL" id="KB320754">
    <property type="protein sequence ID" value="ELW64160.1"/>
    <property type="molecule type" value="Genomic_DNA"/>
</dbReference>